<feature type="binding site" evidence="31">
    <location>
        <position position="323"/>
    </location>
    <ligand>
        <name>Zn(2+)</name>
        <dbReference type="ChEBI" id="CHEBI:29105"/>
        <label>2</label>
    </ligand>
</feature>
<dbReference type="PANTHER" id="PTHR11596">
    <property type="entry name" value="ALKALINE PHOSPHATASE"/>
    <property type="match status" value="1"/>
</dbReference>
<dbReference type="GO" id="GO:0043262">
    <property type="term" value="F:ADP phosphatase activity"/>
    <property type="evidence" value="ECO:0007669"/>
    <property type="project" value="RHEA"/>
</dbReference>
<keyword evidence="10 31" id="KW-0479">Metal-binding</keyword>
<evidence type="ECO:0000256" key="21">
    <source>
        <dbReference type="ARBA" id="ARBA00036923"/>
    </source>
</evidence>
<dbReference type="GO" id="GO:0005886">
    <property type="term" value="C:plasma membrane"/>
    <property type="evidence" value="ECO:0007669"/>
    <property type="project" value="UniProtKB-SubCell"/>
</dbReference>
<evidence type="ECO:0000256" key="23">
    <source>
        <dbReference type="ARBA" id="ARBA00037828"/>
    </source>
</evidence>
<dbReference type="SUPFAM" id="SSF53649">
    <property type="entry name" value="Alkaline phosphatase-like"/>
    <property type="match status" value="1"/>
</dbReference>
<evidence type="ECO:0000256" key="26">
    <source>
        <dbReference type="ARBA" id="ARBA00048784"/>
    </source>
</evidence>
<comment type="catalytic activity">
    <reaction evidence="28">
        <text>pyridoxal 5'-phosphate + H2O = pyridoxal + phosphate</text>
        <dbReference type="Rhea" id="RHEA:20533"/>
        <dbReference type="ChEBI" id="CHEBI:15377"/>
        <dbReference type="ChEBI" id="CHEBI:17310"/>
        <dbReference type="ChEBI" id="CHEBI:43474"/>
        <dbReference type="ChEBI" id="CHEBI:597326"/>
    </reaction>
    <physiologicalReaction direction="left-to-right" evidence="28">
        <dbReference type="Rhea" id="RHEA:20534"/>
    </physiologicalReaction>
</comment>
<feature type="binding site" evidence="31">
    <location>
        <position position="5"/>
    </location>
    <ligand>
        <name>Mg(2+)</name>
        <dbReference type="ChEBI" id="CHEBI:18420"/>
    </ligand>
</feature>
<dbReference type="SMART" id="SM00098">
    <property type="entry name" value="alkPPc"/>
    <property type="match status" value="1"/>
</dbReference>
<evidence type="ECO:0000256" key="2">
    <source>
        <dbReference type="ARBA" id="ARBA00004569"/>
    </source>
</evidence>
<feature type="binding site" evidence="31">
    <location>
        <position position="324"/>
    </location>
    <ligand>
        <name>Zn(2+)</name>
        <dbReference type="ChEBI" id="CHEBI:29105"/>
        <label>2</label>
    </ligand>
</feature>
<keyword evidence="9" id="KW-0336">GPI-anchor</keyword>
<keyword evidence="15 31" id="KW-0460">Magnesium</keyword>
<evidence type="ECO:0000256" key="7">
    <source>
        <dbReference type="ARBA" id="ARBA00022553"/>
    </source>
</evidence>
<evidence type="ECO:0000256" key="12">
    <source>
        <dbReference type="ARBA" id="ARBA00022801"/>
    </source>
</evidence>
<keyword evidence="16" id="KW-0472">Membrane</keyword>
<feature type="active site" description="Phosphoserine intermediate" evidence="30">
    <location>
        <position position="55"/>
    </location>
</feature>
<gene>
    <name evidence="35" type="primary">ALPL</name>
</gene>
<dbReference type="InterPro" id="IPR018299">
    <property type="entry name" value="Alkaline_phosphatase_AS"/>
</dbReference>
<evidence type="ECO:0000256" key="6">
    <source>
        <dbReference type="ARBA" id="ARBA00022475"/>
    </source>
</evidence>
<comment type="subcellular location">
    <subcellularLocation>
        <location evidence="3">Cell membrane</location>
        <topology evidence="3">Lipid-anchor</topology>
        <topology evidence="3">GPI-anchor</topology>
    </subcellularLocation>
    <subcellularLocation>
        <location evidence="23">Extracellular vesicle membrane</location>
        <topology evidence="23">Lipid-anchor</topology>
        <topology evidence="23">GPI-anchor</topology>
    </subcellularLocation>
    <subcellularLocation>
        <location evidence="2">Mitochondrion intermembrane space</location>
    </subcellularLocation>
    <subcellularLocation>
        <location evidence="22">Mitochondrion membrane</location>
        <topology evidence="22">Lipid-anchor</topology>
        <topology evidence="22">GPI-anchor</topology>
    </subcellularLocation>
</comment>
<dbReference type="Pfam" id="PF00245">
    <property type="entry name" value="Alk_phosphatase"/>
    <property type="match status" value="2"/>
</dbReference>
<dbReference type="AlphaFoldDB" id="A0A455AYJ6"/>
<comment type="cofactor">
    <cofactor evidence="1">
        <name>Ca(2+)</name>
        <dbReference type="ChEBI" id="CHEBI:29108"/>
    </cofactor>
</comment>
<evidence type="ECO:0000313" key="35">
    <source>
        <dbReference type="RefSeq" id="XP_028341617.1"/>
    </source>
</evidence>
<evidence type="ECO:0000313" key="34">
    <source>
        <dbReference type="Proteomes" id="UP000248484"/>
    </source>
</evidence>
<keyword evidence="13 31" id="KW-0862">Zinc</keyword>
<dbReference type="PROSITE" id="PS00123">
    <property type="entry name" value="ALKALINE_PHOSPHATASE"/>
    <property type="match status" value="1"/>
</dbReference>
<dbReference type="GO" id="GO:0031966">
    <property type="term" value="C:mitochondrial membrane"/>
    <property type="evidence" value="ECO:0007669"/>
    <property type="project" value="UniProtKB-SubCell"/>
</dbReference>
<evidence type="ECO:0000256" key="22">
    <source>
        <dbReference type="ARBA" id="ARBA00037800"/>
    </source>
</evidence>
<dbReference type="GO" id="GO:0004427">
    <property type="term" value="F:inorganic diphosphate phosphatase activity"/>
    <property type="evidence" value="ECO:0007669"/>
    <property type="project" value="RHEA"/>
</dbReference>
<dbReference type="PANTHER" id="PTHR11596:SF74">
    <property type="entry name" value="ALKALINE PHOSPHATASE, TISSUE-NONSPECIFIC ISOZYME"/>
    <property type="match status" value="1"/>
</dbReference>
<comment type="similarity">
    <text evidence="4 32">Belongs to the alkaline phosphatase family.</text>
</comment>
<dbReference type="RefSeq" id="XP_028341617.1">
    <property type="nucleotide sequence ID" value="XM_028485816.2"/>
</dbReference>
<feature type="binding site" evidence="31">
    <location>
        <position position="5"/>
    </location>
    <ligand>
        <name>Zn(2+)</name>
        <dbReference type="ChEBI" id="CHEBI:29105"/>
        <label>2</label>
    </ligand>
</feature>
<dbReference type="GO" id="GO:0016887">
    <property type="term" value="F:ATP hydrolysis activity"/>
    <property type="evidence" value="ECO:0007669"/>
    <property type="project" value="RHEA"/>
</dbReference>
<keyword evidence="11" id="KW-0732">Signal</keyword>
<evidence type="ECO:0000256" key="3">
    <source>
        <dbReference type="ARBA" id="ARBA00004609"/>
    </source>
</evidence>
<evidence type="ECO:0000256" key="18">
    <source>
        <dbReference type="ARBA" id="ARBA00023180"/>
    </source>
</evidence>
<comment type="catalytic activity">
    <reaction evidence="24">
        <text>diphosphate + H2O = 2 phosphate + H(+)</text>
        <dbReference type="Rhea" id="RHEA:24576"/>
        <dbReference type="ChEBI" id="CHEBI:15377"/>
        <dbReference type="ChEBI" id="CHEBI:15378"/>
        <dbReference type="ChEBI" id="CHEBI:33019"/>
        <dbReference type="ChEBI" id="CHEBI:43474"/>
    </reaction>
    <physiologicalReaction direction="left-to-right" evidence="24">
        <dbReference type="Rhea" id="RHEA:24577"/>
    </physiologicalReaction>
</comment>
<dbReference type="GO" id="GO:0050187">
    <property type="term" value="F:phosphoamidase activity"/>
    <property type="evidence" value="ECO:0007669"/>
    <property type="project" value="UniProtKB-EC"/>
</dbReference>
<feature type="binding site" evidence="31">
    <location>
        <position position="116"/>
    </location>
    <ligand>
        <name>Mg(2+)</name>
        <dbReference type="ChEBI" id="CHEBI:18420"/>
    </ligand>
</feature>
<dbReference type="GO" id="GO:0005758">
    <property type="term" value="C:mitochondrial intermembrane space"/>
    <property type="evidence" value="ECO:0007669"/>
    <property type="project" value="UniProtKB-SubCell"/>
</dbReference>
<evidence type="ECO:0000256" key="27">
    <source>
        <dbReference type="ARBA" id="ARBA00048929"/>
    </source>
</evidence>
<dbReference type="Proteomes" id="UP000248484">
    <property type="component" value="Unplaced"/>
</dbReference>
<comment type="subunit">
    <text evidence="5">Homodimer.</text>
</comment>
<keyword evidence="6" id="KW-1003">Cell membrane</keyword>
<comment type="catalytic activity">
    <reaction evidence="29">
        <text>ADP + H2O = AMP + phosphate + H(+)</text>
        <dbReference type="Rhea" id="RHEA:61436"/>
        <dbReference type="ChEBI" id="CHEBI:15377"/>
        <dbReference type="ChEBI" id="CHEBI:15378"/>
        <dbReference type="ChEBI" id="CHEBI:43474"/>
        <dbReference type="ChEBI" id="CHEBI:456215"/>
        <dbReference type="ChEBI" id="CHEBI:456216"/>
    </reaction>
    <physiologicalReaction direction="left-to-right" evidence="29">
        <dbReference type="Rhea" id="RHEA:61437"/>
    </physiologicalReaction>
</comment>
<keyword evidence="17" id="KW-1015">Disulfide bond</keyword>
<evidence type="ECO:0000256" key="17">
    <source>
        <dbReference type="ARBA" id="ARBA00023157"/>
    </source>
</evidence>
<keyword evidence="14" id="KW-0106">Calcium</keyword>
<evidence type="ECO:0000256" key="8">
    <source>
        <dbReference type="ARBA" id="ARBA00022591"/>
    </source>
</evidence>
<dbReference type="GO" id="GO:0052732">
    <property type="term" value="F:phosphoethanolamine phosphatase activity"/>
    <property type="evidence" value="ECO:0007669"/>
    <property type="project" value="RHEA"/>
</dbReference>
<evidence type="ECO:0000256" key="32">
    <source>
        <dbReference type="RuleBase" id="RU003946"/>
    </source>
</evidence>
<evidence type="ECO:0000256" key="19">
    <source>
        <dbReference type="ARBA" id="ARBA00023288"/>
    </source>
</evidence>
<evidence type="ECO:0000256" key="30">
    <source>
        <dbReference type="PIRSR" id="PIRSR601952-1"/>
    </source>
</evidence>
<reference evidence="35" key="1">
    <citation type="submission" date="2025-08" db="UniProtKB">
        <authorList>
            <consortium name="RefSeq"/>
        </authorList>
    </citation>
    <scope>IDENTIFICATION</scope>
    <source>
        <tissue evidence="35">Muscle</tissue>
    </source>
</reference>
<feature type="binding site" evidence="31">
    <location>
        <position position="359"/>
    </location>
    <ligand>
        <name>Zn(2+)</name>
        <dbReference type="ChEBI" id="CHEBI:29105"/>
        <label>2</label>
    </ligand>
</feature>
<sequence length="429" mass="46932">MFLGDGMGVSTVTAARILKGQLHHSPGEETRLEMDKFPYVALSKTYNTNAQVPDSAGTATAYLCGVKANEGTVGVSAATQRTECNTTQGNEVTSILRWAKDAGKSVGIVTTTRVNHATPSAAYAHSADRDWYSDNEMPPEALSQGCKDIAYQLMHNVRDIEVIMGGGRKYMFPKNRTDVEYEMDEKARGTRLDGLNLIDIWKSFKPKHKHSHYIWNRTELLALDPYTVDYLLGLFEPGDMQYELNRNNVTDPSLSEMAEVAIKILSKNPKGFFLLVEGGRIDHGHHEGKAKQALHEAVEMDRAIGQAGTMTSVEDTLTVVTADHSHVFTFGGYTPRGNSIFAHNNYQAQSAVPLRHETHGGEDVAVFAKGPMAHLLHGVHEQNYIPHVMAYAACIGANRDHCASASLSGSPSPGPLLFLLALLPLAILF</sequence>
<feature type="binding site" evidence="31">
    <location>
        <position position="286"/>
    </location>
    <ligand>
        <name>Zn(2+)</name>
        <dbReference type="ChEBI" id="CHEBI:29105"/>
        <label>2</label>
    </ligand>
</feature>
<comment type="cofactor">
    <cofactor evidence="31">
        <name>Zn(2+)</name>
        <dbReference type="ChEBI" id="CHEBI:29105"/>
    </cofactor>
    <text evidence="31">Binds 2 Zn(2+) ions.</text>
</comment>
<evidence type="ECO:0000256" key="29">
    <source>
        <dbReference type="ARBA" id="ARBA00049526"/>
    </source>
</evidence>
<comment type="catalytic activity">
    <reaction evidence="25">
        <text>ATP + H2O = ADP + phosphate + H(+)</text>
        <dbReference type="Rhea" id="RHEA:13065"/>
        <dbReference type="ChEBI" id="CHEBI:15377"/>
        <dbReference type="ChEBI" id="CHEBI:15378"/>
        <dbReference type="ChEBI" id="CHEBI:30616"/>
        <dbReference type="ChEBI" id="CHEBI:43474"/>
        <dbReference type="ChEBI" id="CHEBI:456216"/>
    </reaction>
    <physiologicalReaction direction="left-to-right" evidence="25">
        <dbReference type="Rhea" id="RHEA:13066"/>
    </physiologicalReaction>
</comment>
<dbReference type="Gene3D" id="3.40.720.10">
    <property type="entry name" value="Alkaline Phosphatase, subunit A"/>
    <property type="match status" value="1"/>
</dbReference>
<feature type="binding site" evidence="31">
    <location>
        <position position="277"/>
    </location>
    <ligand>
        <name>Mg(2+)</name>
        <dbReference type="ChEBI" id="CHEBI:18420"/>
    </ligand>
</feature>
<evidence type="ECO:0000256" key="33">
    <source>
        <dbReference type="RuleBase" id="RU003947"/>
    </source>
</evidence>
<evidence type="ECO:0000256" key="25">
    <source>
        <dbReference type="ARBA" id="ARBA00048778"/>
    </source>
</evidence>
<comment type="catalytic activity">
    <reaction evidence="20">
        <text>a phosphate monoester + H2O = an alcohol + phosphate</text>
        <dbReference type="Rhea" id="RHEA:15017"/>
        <dbReference type="ChEBI" id="CHEBI:15377"/>
        <dbReference type="ChEBI" id="CHEBI:30879"/>
        <dbReference type="ChEBI" id="CHEBI:43474"/>
        <dbReference type="ChEBI" id="CHEBI:67140"/>
        <dbReference type="EC" id="3.1.3.1"/>
    </reaction>
    <physiologicalReaction direction="left-to-right" evidence="20">
        <dbReference type="Rhea" id="RHEA:15018"/>
    </physiologicalReaction>
</comment>
<dbReference type="GO" id="GO:0046872">
    <property type="term" value="F:metal ion binding"/>
    <property type="evidence" value="ECO:0007669"/>
    <property type="project" value="UniProtKB-KW"/>
</dbReference>
<comment type="cofactor">
    <cofactor evidence="31">
        <name>Mg(2+)</name>
        <dbReference type="ChEBI" id="CHEBI:18420"/>
    </cofactor>
    <text evidence="31">Binds 1 Mg(2+) ion.</text>
</comment>
<keyword evidence="8" id="KW-0091">Biomineralization</keyword>
<dbReference type="FunFam" id="3.40.720.10:FF:000008">
    <property type="entry name" value="Alkaline phosphatase"/>
    <property type="match status" value="1"/>
</dbReference>
<comment type="catalytic activity">
    <reaction evidence="26">
        <text>N-phosphocreatine + H2O = creatine + phosphate</text>
        <dbReference type="Rhea" id="RHEA:12977"/>
        <dbReference type="ChEBI" id="CHEBI:15377"/>
        <dbReference type="ChEBI" id="CHEBI:43474"/>
        <dbReference type="ChEBI" id="CHEBI:57947"/>
        <dbReference type="ChEBI" id="CHEBI:58092"/>
        <dbReference type="EC" id="3.9.1.1"/>
    </reaction>
    <physiologicalReaction direction="left-to-right" evidence="26">
        <dbReference type="Rhea" id="RHEA:12978"/>
    </physiologicalReaction>
</comment>
<evidence type="ECO:0000256" key="10">
    <source>
        <dbReference type="ARBA" id="ARBA00022723"/>
    </source>
</evidence>
<evidence type="ECO:0000256" key="16">
    <source>
        <dbReference type="ARBA" id="ARBA00023136"/>
    </source>
</evidence>
<evidence type="ECO:0000256" key="15">
    <source>
        <dbReference type="ARBA" id="ARBA00022842"/>
    </source>
</evidence>
<comment type="catalytic activity">
    <reaction evidence="27">
        <text>phosphoethanolamine + H2O = ethanolamine + phosphate</text>
        <dbReference type="Rhea" id="RHEA:16089"/>
        <dbReference type="ChEBI" id="CHEBI:15377"/>
        <dbReference type="ChEBI" id="CHEBI:43474"/>
        <dbReference type="ChEBI" id="CHEBI:57603"/>
        <dbReference type="ChEBI" id="CHEBI:58190"/>
    </reaction>
    <physiologicalReaction direction="left-to-right" evidence="27">
        <dbReference type="Rhea" id="RHEA:16090"/>
    </physiologicalReaction>
</comment>
<proteinExistence type="inferred from homology"/>
<dbReference type="PRINTS" id="PR00113">
    <property type="entry name" value="ALKPHPHTASE"/>
</dbReference>
<dbReference type="CTD" id="249"/>
<evidence type="ECO:0000256" key="20">
    <source>
        <dbReference type="ARBA" id="ARBA00036105"/>
    </source>
</evidence>
<evidence type="ECO:0000256" key="31">
    <source>
        <dbReference type="PIRSR" id="PIRSR601952-2"/>
    </source>
</evidence>
<evidence type="ECO:0000256" key="4">
    <source>
        <dbReference type="ARBA" id="ARBA00005984"/>
    </source>
</evidence>
<dbReference type="GO" id="GO:0033883">
    <property type="term" value="F:pyridoxal phosphatase activity"/>
    <property type="evidence" value="ECO:0007669"/>
    <property type="project" value="RHEA"/>
</dbReference>
<keyword evidence="12 33" id="KW-0378">Hydrolase</keyword>
<evidence type="ECO:0000256" key="14">
    <source>
        <dbReference type="ARBA" id="ARBA00022837"/>
    </source>
</evidence>
<keyword evidence="7" id="KW-0597">Phosphoprotein</keyword>
<dbReference type="CDD" id="cd16012">
    <property type="entry name" value="ALP"/>
    <property type="match status" value="1"/>
</dbReference>
<dbReference type="GO" id="GO:0031214">
    <property type="term" value="P:biomineral tissue development"/>
    <property type="evidence" value="ECO:0007669"/>
    <property type="project" value="UniProtKB-KW"/>
</dbReference>
<protein>
    <recommendedName>
        <fullName evidence="33">Alkaline phosphatase</fullName>
        <ecNumber evidence="33">3.1.3.1</ecNumber>
    </recommendedName>
</protein>
<organism evidence="34 35">
    <name type="scientific">Physeter macrocephalus</name>
    <name type="common">Sperm whale</name>
    <name type="synonym">Physeter catodon</name>
    <dbReference type="NCBI Taxonomy" id="9755"/>
    <lineage>
        <taxon>Eukaryota</taxon>
        <taxon>Metazoa</taxon>
        <taxon>Chordata</taxon>
        <taxon>Craniata</taxon>
        <taxon>Vertebrata</taxon>
        <taxon>Euteleostomi</taxon>
        <taxon>Mammalia</taxon>
        <taxon>Eutheria</taxon>
        <taxon>Laurasiatheria</taxon>
        <taxon>Artiodactyla</taxon>
        <taxon>Whippomorpha</taxon>
        <taxon>Cetacea</taxon>
        <taxon>Odontoceti</taxon>
        <taxon>Physeteridae</taxon>
        <taxon>Physeter</taxon>
    </lineage>
</organism>
<feature type="binding site" evidence="31">
    <location>
        <position position="118"/>
    </location>
    <ligand>
        <name>Mg(2+)</name>
        <dbReference type="ChEBI" id="CHEBI:18420"/>
    </ligand>
</feature>
<keyword evidence="34" id="KW-1185">Reference proteome</keyword>
<comment type="catalytic activity">
    <reaction evidence="21">
        <text>AMP + H2O = adenosine + phosphate</text>
        <dbReference type="Rhea" id="RHEA:29375"/>
        <dbReference type="ChEBI" id="CHEBI:15377"/>
        <dbReference type="ChEBI" id="CHEBI:16335"/>
        <dbReference type="ChEBI" id="CHEBI:43474"/>
        <dbReference type="ChEBI" id="CHEBI:456215"/>
    </reaction>
    <physiologicalReaction direction="left-to-right" evidence="21">
        <dbReference type="Rhea" id="RHEA:29376"/>
    </physiologicalReaction>
</comment>
<evidence type="ECO:0000256" key="1">
    <source>
        <dbReference type="ARBA" id="ARBA00001913"/>
    </source>
</evidence>
<dbReference type="InterPro" id="IPR017850">
    <property type="entry name" value="Alkaline_phosphatase_core_sf"/>
</dbReference>
<name>A0A455AYJ6_PHYMC</name>
<dbReference type="GeneID" id="102977829"/>
<accession>A0A455AYJ6</accession>
<dbReference type="EC" id="3.1.3.1" evidence="33"/>
<evidence type="ECO:0000256" key="11">
    <source>
        <dbReference type="ARBA" id="ARBA00022729"/>
    </source>
</evidence>
<dbReference type="InterPro" id="IPR001952">
    <property type="entry name" value="Alkaline_phosphatase"/>
</dbReference>
<keyword evidence="18" id="KW-0325">Glycoprotein</keyword>
<dbReference type="GO" id="GO:0098552">
    <property type="term" value="C:side of membrane"/>
    <property type="evidence" value="ECO:0007669"/>
    <property type="project" value="UniProtKB-KW"/>
</dbReference>
<evidence type="ECO:0000256" key="5">
    <source>
        <dbReference type="ARBA" id="ARBA00011738"/>
    </source>
</evidence>
<evidence type="ECO:0000256" key="13">
    <source>
        <dbReference type="ARBA" id="ARBA00022833"/>
    </source>
</evidence>
<evidence type="ECO:0000256" key="24">
    <source>
        <dbReference type="ARBA" id="ARBA00048097"/>
    </source>
</evidence>
<evidence type="ECO:0000256" key="28">
    <source>
        <dbReference type="ARBA" id="ARBA00049444"/>
    </source>
</evidence>
<evidence type="ECO:0000256" key="9">
    <source>
        <dbReference type="ARBA" id="ARBA00022622"/>
    </source>
</evidence>
<keyword evidence="19" id="KW-0449">Lipoprotein</keyword>
<dbReference type="GO" id="GO:0004035">
    <property type="term" value="F:alkaline phosphatase activity"/>
    <property type="evidence" value="ECO:0007669"/>
    <property type="project" value="UniProtKB-EC"/>
</dbReference>
<feature type="binding site" evidence="31">
    <location>
        <position position="282"/>
    </location>
    <ligand>
        <name>Zn(2+)</name>
        <dbReference type="ChEBI" id="CHEBI:29105"/>
        <label>2</label>
    </ligand>
</feature>